<evidence type="ECO:0000313" key="1">
    <source>
        <dbReference type="EMBL" id="GBM51445.1"/>
    </source>
</evidence>
<name>A0A4Y2GFD8_ARAVE</name>
<evidence type="ECO:0000313" key="2">
    <source>
        <dbReference type="Proteomes" id="UP000499080"/>
    </source>
</evidence>
<keyword evidence="2" id="KW-1185">Reference proteome</keyword>
<reference evidence="1 2" key="1">
    <citation type="journal article" date="2019" name="Sci. Rep.">
        <title>Orb-weaving spider Araneus ventricosus genome elucidates the spidroin gene catalogue.</title>
        <authorList>
            <person name="Kono N."/>
            <person name="Nakamura H."/>
            <person name="Ohtoshi R."/>
            <person name="Moran D.A.P."/>
            <person name="Shinohara A."/>
            <person name="Yoshida Y."/>
            <person name="Fujiwara M."/>
            <person name="Mori M."/>
            <person name="Tomita M."/>
            <person name="Arakawa K."/>
        </authorList>
    </citation>
    <scope>NUCLEOTIDE SEQUENCE [LARGE SCALE GENOMIC DNA]</scope>
</reference>
<accession>A0A4Y2GFD8</accession>
<protein>
    <submittedName>
        <fullName evidence="1">Uncharacterized protein</fullName>
    </submittedName>
</protein>
<organism evidence="1 2">
    <name type="scientific">Araneus ventricosus</name>
    <name type="common">Orbweaver spider</name>
    <name type="synonym">Epeira ventricosa</name>
    <dbReference type="NCBI Taxonomy" id="182803"/>
    <lineage>
        <taxon>Eukaryota</taxon>
        <taxon>Metazoa</taxon>
        <taxon>Ecdysozoa</taxon>
        <taxon>Arthropoda</taxon>
        <taxon>Chelicerata</taxon>
        <taxon>Arachnida</taxon>
        <taxon>Araneae</taxon>
        <taxon>Araneomorphae</taxon>
        <taxon>Entelegynae</taxon>
        <taxon>Araneoidea</taxon>
        <taxon>Araneidae</taxon>
        <taxon>Araneus</taxon>
    </lineage>
</organism>
<dbReference type="Proteomes" id="UP000499080">
    <property type="component" value="Unassembled WGS sequence"/>
</dbReference>
<sequence>MSFLISLYSRSVEIGLHGVLELSVGAENTVLPELPSALEKGESRVRLSLELFDKSLSTIYPSDSLDSFPTFIILTHSTCGSQLNELSGGVCQLWLSPGCPIGRRVPPVAHT</sequence>
<comment type="caution">
    <text evidence="1">The sequence shown here is derived from an EMBL/GenBank/DDBJ whole genome shotgun (WGS) entry which is preliminary data.</text>
</comment>
<gene>
    <name evidence="1" type="ORF">AVEN_147127_1</name>
</gene>
<dbReference type="EMBL" id="BGPR01001337">
    <property type="protein sequence ID" value="GBM51445.1"/>
    <property type="molecule type" value="Genomic_DNA"/>
</dbReference>
<dbReference type="AlphaFoldDB" id="A0A4Y2GFD8"/>
<proteinExistence type="predicted"/>